<keyword evidence="1" id="KW-1133">Transmembrane helix</keyword>
<reference evidence="2 3" key="1">
    <citation type="journal article" date="2019" name="Int. J. Syst. Evol. Microbiol.">
        <title>The Global Catalogue of Microorganisms (GCM) 10K type strain sequencing project: providing services to taxonomists for standard genome sequencing and annotation.</title>
        <authorList>
            <consortium name="The Broad Institute Genomics Platform"/>
            <consortium name="The Broad Institute Genome Sequencing Center for Infectious Disease"/>
            <person name="Wu L."/>
            <person name="Ma J."/>
        </authorList>
    </citation>
    <scope>NUCLEOTIDE SEQUENCE [LARGE SCALE GENOMIC DNA]</scope>
    <source>
        <strain evidence="2 3">JCM 19585</strain>
    </source>
</reference>
<gene>
    <name evidence="2" type="ORF">GCM10009037_07810</name>
</gene>
<keyword evidence="3" id="KW-1185">Reference proteome</keyword>
<feature type="transmembrane region" description="Helical" evidence="1">
    <location>
        <begin position="60"/>
        <end position="79"/>
    </location>
</feature>
<organism evidence="2 3">
    <name type="scientific">Halarchaeum grantii</name>
    <dbReference type="NCBI Taxonomy" id="1193105"/>
    <lineage>
        <taxon>Archaea</taxon>
        <taxon>Methanobacteriati</taxon>
        <taxon>Methanobacteriota</taxon>
        <taxon>Stenosarchaea group</taxon>
        <taxon>Halobacteria</taxon>
        <taxon>Halobacteriales</taxon>
        <taxon>Halobacteriaceae</taxon>
    </lineage>
</organism>
<keyword evidence="1" id="KW-0812">Transmembrane</keyword>
<dbReference type="InterPro" id="IPR058341">
    <property type="entry name" value="DUF8028"/>
</dbReference>
<dbReference type="AlphaFoldDB" id="A0A830F7G5"/>
<dbReference type="Proteomes" id="UP000628840">
    <property type="component" value="Unassembled WGS sequence"/>
</dbReference>
<name>A0A830F7G5_9EURY</name>
<sequence>MSSQNHPLHELPLDSLHSHTDGLALLRRPLEAIGFWSAVVLPFLYVPLVFSGLQSTGTQYAFALLVALHVVALVAGRGYHAE</sequence>
<protein>
    <submittedName>
        <fullName evidence="2">Uncharacterized protein</fullName>
    </submittedName>
</protein>
<feature type="transmembrane region" description="Helical" evidence="1">
    <location>
        <begin position="33"/>
        <end position="53"/>
    </location>
</feature>
<evidence type="ECO:0000313" key="3">
    <source>
        <dbReference type="Proteomes" id="UP000628840"/>
    </source>
</evidence>
<evidence type="ECO:0000256" key="1">
    <source>
        <dbReference type="SAM" id="Phobius"/>
    </source>
</evidence>
<keyword evidence="1" id="KW-0472">Membrane</keyword>
<evidence type="ECO:0000313" key="2">
    <source>
        <dbReference type="EMBL" id="GGL26592.1"/>
    </source>
</evidence>
<dbReference type="EMBL" id="BMPF01000001">
    <property type="protein sequence ID" value="GGL26592.1"/>
    <property type="molecule type" value="Genomic_DNA"/>
</dbReference>
<dbReference type="Pfam" id="PF26071">
    <property type="entry name" value="DUF8028"/>
    <property type="match status" value="1"/>
</dbReference>
<comment type="caution">
    <text evidence="2">The sequence shown here is derived from an EMBL/GenBank/DDBJ whole genome shotgun (WGS) entry which is preliminary data.</text>
</comment>
<accession>A0A830F7G5</accession>
<dbReference type="RefSeq" id="WP_229870902.1">
    <property type="nucleotide sequence ID" value="NZ_BMPF01000001.1"/>
</dbReference>
<proteinExistence type="predicted"/>